<keyword evidence="1" id="KW-0472">Membrane</keyword>
<dbReference type="Gene3D" id="3.40.50.300">
    <property type="entry name" value="P-loop containing nucleotide triphosphate hydrolases"/>
    <property type="match status" value="1"/>
</dbReference>
<sequence length="453" mass="51700">MLARRETMDTNEELEFDTATGVIGGFGRFLVAVVALLTVATLRKLSNVFNYPPSLIEEFENDRNPGYVFVMSLRERGIILPNDVSVLIDALRDIGLHGIAYEVTRAFEKHCKQKETLESQNKVRERGHRPSTDEVIDSFRKQLSVSQSTDASPNQRSQKATFVNSIKITYRGIYEKVQPIPFIRDNLLCVDNVFIDSGVERLIKKGVNGTWQKLESYHCLFNDLPPAPTRCILFGEPGFGKSTLALQLVYDWCNSCLNSPLKDVDILIFLRLRQLMDVSSIFKAIKQFILPHDSPLSESDITEIIYSSKSVVILLDGFDEYANKRGADDDDVTKIITGRMFQNLFVVVTTRPSFKPVEMPANTVQLRLKGFDTEAQENYLRKTVGGSDLKAITKIRSYIEENHILRDLCEVPLFFAMFSHMFFQKEMTMQFDSATSFFRYMIGSFHEHMKNKG</sequence>
<evidence type="ECO:0000313" key="4">
    <source>
        <dbReference type="Proteomes" id="UP001152320"/>
    </source>
</evidence>
<proteinExistence type="predicted"/>
<dbReference type="PANTHER" id="PTHR46312">
    <property type="entry name" value="NACHT DOMAIN-CONTAINING PROTEIN"/>
    <property type="match status" value="1"/>
</dbReference>
<organism evidence="3 4">
    <name type="scientific">Holothuria leucospilota</name>
    <name type="common">Black long sea cucumber</name>
    <name type="synonym">Mertensiothuria leucospilota</name>
    <dbReference type="NCBI Taxonomy" id="206669"/>
    <lineage>
        <taxon>Eukaryota</taxon>
        <taxon>Metazoa</taxon>
        <taxon>Echinodermata</taxon>
        <taxon>Eleutherozoa</taxon>
        <taxon>Echinozoa</taxon>
        <taxon>Holothuroidea</taxon>
        <taxon>Aspidochirotacea</taxon>
        <taxon>Aspidochirotida</taxon>
        <taxon>Holothuriidae</taxon>
        <taxon>Holothuria</taxon>
    </lineage>
</organism>
<keyword evidence="4" id="KW-1185">Reference proteome</keyword>
<comment type="caution">
    <text evidence="3">The sequence shown here is derived from an EMBL/GenBank/DDBJ whole genome shotgun (WGS) entry which is preliminary data.</text>
</comment>
<feature type="transmembrane region" description="Helical" evidence="1">
    <location>
        <begin position="20"/>
        <end position="42"/>
    </location>
</feature>
<evidence type="ECO:0000256" key="1">
    <source>
        <dbReference type="SAM" id="Phobius"/>
    </source>
</evidence>
<dbReference type="EMBL" id="JAIZAY010000001">
    <property type="protein sequence ID" value="KAJ8050675.1"/>
    <property type="molecule type" value="Genomic_DNA"/>
</dbReference>
<reference evidence="3" key="1">
    <citation type="submission" date="2021-10" db="EMBL/GenBank/DDBJ databases">
        <title>Tropical sea cucumber genome reveals ecological adaptation and Cuvierian tubules defense mechanism.</title>
        <authorList>
            <person name="Chen T."/>
        </authorList>
    </citation>
    <scope>NUCLEOTIDE SEQUENCE</scope>
    <source>
        <strain evidence="3">Nanhai2018</strain>
        <tissue evidence="3">Muscle</tissue>
    </source>
</reference>
<dbReference type="PROSITE" id="PS50837">
    <property type="entry name" value="NACHT"/>
    <property type="match status" value="1"/>
</dbReference>
<evidence type="ECO:0000313" key="3">
    <source>
        <dbReference type="EMBL" id="KAJ8050675.1"/>
    </source>
</evidence>
<dbReference type="PANTHER" id="PTHR46312:SF2">
    <property type="entry name" value="NUCLEOTIDE-BINDING OLIGOMERIZATION DOMAIN-CONTAINING PROTEIN 2-LIKE"/>
    <property type="match status" value="1"/>
</dbReference>
<dbReference type="InterPro" id="IPR027417">
    <property type="entry name" value="P-loop_NTPase"/>
</dbReference>
<accession>A0A9Q1CTN9</accession>
<dbReference type="SUPFAM" id="SSF52540">
    <property type="entry name" value="P-loop containing nucleoside triphosphate hydrolases"/>
    <property type="match status" value="1"/>
</dbReference>
<dbReference type="Pfam" id="PF05729">
    <property type="entry name" value="NACHT"/>
    <property type="match status" value="1"/>
</dbReference>
<gene>
    <name evidence="3" type="ORF">HOLleu_03972</name>
</gene>
<dbReference type="Proteomes" id="UP001152320">
    <property type="component" value="Chromosome 1"/>
</dbReference>
<evidence type="ECO:0000259" key="2">
    <source>
        <dbReference type="PROSITE" id="PS50837"/>
    </source>
</evidence>
<dbReference type="AlphaFoldDB" id="A0A9Q1CTN9"/>
<keyword evidence="1" id="KW-0812">Transmembrane</keyword>
<feature type="domain" description="NACHT" evidence="2">
    <location>
        <begin position="229"/>
        <end position="353"/>
    </location>
</feature>
<keyword evidence="1" id="KW-1133">Transmembrane helix</keyword>
<name>A0A9Q1CTN9_HOLLE</name>
<dbReference type="OrthoDB" id="427518at2759"/>
<protein>
    <submittedName>
        <fullName evidence="3">Protein NLRC5</fullName>
    </submittedName>
</protein>
<dbReference type="InterPro" id="IPR007111">
    <property type="entry name" value="NACHT_NTPase"/>
</dbReference>